<dbReference type="InterPro" id="IPR050810">
    <property type="entry name" value="Bact_Secretion_Sys_Channel"/>
</dbReference>
<evidence type="ECO:0000256" key="2">
    <source>
        <dbReference type="ARBA" id="ARBA00022448"/>
    </source>
</evidence>
<comment type="similarity">
    <text evidence="6">Belongs to the bacterial secretin family.</text>
</comment>
<evidence type="ECO:0000313" key="12">
    <source>
        <dbReference type="Proteomes" id="UP000737171"/>
    </source>
</evidence>
<dbReference type="Gene3D" id="3.30.1370.130">
    <property type="match status" value="1"/>
</dbReference>
<protein>
    <submittedName>
        <fullName evidence="11">General secretion pathway protein GspD</fullName>
    </submittedName>
</protein>
<evidence type="ECO:0000256" key="8">
    <source>
        <dbReference type="SAM" id="MobiDB-lite"/>
    </source>
</evidence>
<proteinExistence type="inferred from homology"/>
<dbReference type="InterPro" id="IPR011990">
    <property type="entry name" value="TPR-like_helical_dom_sf"/>
</dbReference>
<dbReference type="InterPro" id="IPR038591">
    <property type="entry name" value="NolW-like_sf"/>
</dbReference>
<feature type="domain" description="Secretin/TonB short N-terminal" evidence="10">
    <location>
        <begin position="221"/>
        <end position="272"/>
    </location>
</feature>
<reference evidence="11 12" key="1">
    <citation type="submission" date="2020-05" db="EMBL/GenBank/DDBJ databases">
        <title>Aquincola sp. isolate from soil.</title>
        <authorList>
            <person name="Han J."/>
            <person name="Kim D.-U."/>
        </authorList>
    </citation>
    <scope>NUCLEOTIDE SEQUENCE [LARGE SCALE GENOMIC DNA]</scope>
    <source>
        <strain evidence="11 12">S2</strain>
    </source>
</reference>
<sequence length="622" mass="67825">MHRTCRPPARARPTRPALVVLLAAALVMAACAGHQSYREATAALAAGQTETGLAKLQQAMAESPGNNEFRRSYFTQRERALDALVHEAETALQRADFGAARQAYARARQHDPGSARAAAGAERVDRAEQLATRLDAAETLAREGRLDAALEQARQVLADEPRQPRAAALMRRWQRLHTEASGKALGLYPQLDAAYRVPVSLSFHQATLGQVLQALKQASGLNYLIERDVRTDLRVTLSVTNKSVDDVLRLLLATHQLERRVLDKDTLLIYPNTPAKAAEYREMVVRHFYLSHADAAKVANVLRTIAKARDVVIDEKLNLVILRDSADVIRLAEKLVATQDLPDPEVVLELEVLEVNANRLLELGLRWPDQISAGVIGSEGIAGQLRLEEFRNRSSELVRLRFNDPLASARLRSQKGDADLLANPRVRVRNRQSAKILIGERVPVITTTTTANVGSSESVSYLDVGLKLEIEPSVSLDDEVAMKIALEVSSILETVTRSTGTQVYRLGTRNTVTSLRVRDGETNVLAGLIQREERRANTGLPGLNEIPLLGKLFGMAQDSDTRTEIVLLITPRIVRNLEPPGAGLLEFLSGTESAVGAAPIQLAPLPPPRPAAATPSATGASK</sequence>
<feature type="signal peptide" evidence="9">
    <location>
        <begin position="1"/>
        <end position="32"/>
    </location>
</feature>
<dbReference type="PROSITE" id="PS51257">
    <property type="entry name" value="PROKAR_LIPOPROTEIN"/>
    <property type="match status" value="1"/>
</dbReference>
<keyword evidence="2 7" id="KW-0813">Transport</keyword>
<dbReference type="SMART" id="SM00965">
    <property type="entry name" value="STN"/>
    <property type="match status" value="1"/>
</dbReference>
<dbReference type="PANTHER" id="PTHR30332">
    <property type="entry name" value="PROBABLE GENERAL SECRETION PATHWAY PROTEIN D"/>
    <property type="match status" value="1"/>
</dbReference>
<keyword evidence="4" id="KW-0472">Membrane</keyword>
<keyword evidence="3 9" id="KW-0732">Signal</keyword>
<evidence type="ECO:0000256" key="4">
    <source>
        <dbReference type="ARBA" id="ARBA00023136"/>
    </source>
</evidence>
<comment type="caution">
    <text evidence="11">The sequence shown here is derived from an EMBL/GenBank/DDBJ whole genome shotgun (WGS) entry which is preliminary data.</text>
</comment>
<gene>
    <name evidence="11" type="ORF">HLB44_17960</name>
</gene>
<comment type="subcellular location">
    <subcellularLocation>
        <location evidence="7">Cell outer membrane</location>
    </subcellularLocation>
    <subcellularLocation>
        <location evidence="1">Membrane</location>
    </subcellularLocation>
</comment>
<evidence type="ECO:0000313" key="11">
    <source>
        <dbReference type="EMBL" id="NRF68881.1"/>
    </source>
</evidence>
<dbReference type="InterPro" id="IPR005644">
    <property type="entry name" value="NolW-like"/>
</dbReference>
<keyword evidence="12" id="KW-1185">Reference proteome</keyword>
<organism evidence="11 12">
    <name type="scientific">Pseudaquabacterium terrae</name>
    <dbReference type="NCBI Taxonomy" id="2732868"/>
    <lineage>
        <taxon>Bacteria</taxon>
        <taxon>Pseudomonadati</taxon>
        <taxon>Pseudomonadota</taxon>
        <taxon>Betaproteobacteria</taxon>
        <taxon>Burkholderiales</taxon>
        <taxon>Sphaerotilaceae</taxon>
        <taxon>Pseudaquabacterium</taxon>
    </lineage>
</organism>
<feature type="region of interest" description="Disordered" evidence="8">
    <location>
        <begin position="600"/>
        <end position="622"/>
    </location>
</feature>
<evidence type="ECO:0000256" key="7">
    <source>
        <dbReference type="RuleBase" id="RU004004"/>
    </source>
</evidence>
<dbReference type="EMBL" id="JABRWJ010000005">
    <property type="protein sequence ID" value="NRF68881.1"/>
    <property type="molecule type" value="Genomic_DNA"/>
</dbReference>
<feature type="chain" id="PRO_5047190391" evidence="9">
    <location>
        <begin position="33"/>
        <end position="622"/>
    </location>
</feature>
<dbReference type="Proteomes" id="UP000737171">
    <property type="component" value="Unassembled WGS sequence"/>
</dbReference>
<dbReference type="InterPro" id="IPR011662">
    <property type="entry name" value="Secretin/TonB_short_N"/>
</dbReference>
<evidence type="ECO:0000256" key="1">
    <source>
        <dbReference type="ARBA" id="ARBA00004370"/>
    </source>
</evidence>
<dbReference type="PRINTS" id="PR00811">
    <property type="entry name" value="BCTERIALGSPD"/>
</dbReference>
<dbReference type="Pfam" id="PF00263">
    <property type="entry name" value="Secretin"/>
    <property type="match status" value="1"/>
</dbReference>
<dbReference type="PANTHER" id="PTHR30332:SF17">
    <property type="entry name" value="TYPE IV PILIATION SYSTEM PROTEIN DR_0774-RELATED"/>
    <property type="match status" value="1"/>
</dbReference>
<dbReference type="SUPFAM" id="SSF48452">
    <property type="entry name" value="TPR-like"/>
    <property type="match status" value="1"/>
</dbReference>
<dbReference type="Gene3D" id="1.25.40.10">
    <property type="entry name" value="Tetratricopeptide repeat domain"/>
    <property type="match status" value="1"/>
</dbReference>
<evidence type="ECO:0000256" key="9">
    <source>
        <dbReference type="SAM" id="SignalP"/>
    </source>
</evidence>
<evidence type="ECO:0000256" key="6">
    <source>
        <dbReference type="RuleBase" id="RU004003"/>
    </source>
</evidence>
<name>A0ABX2EJW5_9BURK</name>
<accession>A0ABX2EJW5</accession>
<dbReference type="Gene3D" id="3.30.1370.120">
    <property type="match status" value="1"/>
</dbReference>
<dbReference type="RefSeq" id="WP_173125012.1">
    <property type="nucleotide sequence ID" value="NZ_JABRWJ010000005.1"/>
</dbReference>
<dbReference type="InterPro" id="IPR001775">
    <property type="entry name" value="GspD/PilQ"/>
</dbReference>
<evidence type="ECO:0000256" key="3">
    <source>
        <dbReference type="ARBA" id="ARBA00022729"/>
    </source>
</evidence>
<feature type="compositionally biased region" description="Low complexity" evidence="8">
    <location>
        <begin position="611"/>
        <end position="622"/>
    </location>
</feature>
<dbReference type="InterPro" id="IPR004846">
    <property type="entry name" value="T2SS/T3SS_dom"/>
</dbReference>
<keyword evidence="5" id="KW-0998">Cell outer membrane</keyword>
<evidence type="ECO:0000259" key="10">
    <source>
        <dbReference type="SMART" id="SM00965"/>
    </source>
</evidence>
<dbReference type="Pfam" id="PF03958">
    <property type="entry name" value="Secretin_N"/>
    <property type="match status" value="1"/>
</dbReference>
<evidence type="ECO:0000256" key="5">
    <source>
        <dbReference type="ARBA" id="ARBA00023237"/>
    </source>
</evidence>